<accession>A0ACB9YU45</accession>
<evidence type="ECO:0000313" key="1">
    <source>
        <dbReference type="EMBL" id="KAI4862728.1"/>
    </source>
</evidence>
<keyword evidence="2" id="KW-1185">Reference proteome</keyword>
<gene>
    <name evidence="1" type="ORF">F4820DRAFT_429418</name>
</gene>
<reference evidence="1 2" key="1">
    <citation type="journal article" date="2022" name="New Phytol.">
        <title>Ecological generalism drives hyperdiversity of secondary metabolite gene clusters in xylarialean endophytes.</title>
        <authorList>
            <person name="Franco M.E.E."/>
            <person name="Wisecaver J.H."/>
            <person name="Arnold A.E."/>
            <person name="Ju Y.M."/>
            <person name="Slot J.C."/>
            <person name="Ahrendt S."/>
            <person name="Moore L.P."/>
            <person name="Eastman K.E."/>
            <person name="Scott K."/>
            <person name="Konkel Z."/>
            <person name="Mondo S.J."/>
            <person name="Kuo A."/>
            <person name="Hayes R.D."/>
            <person name="Haridas S."/>
            <person name="Andreopoulos B."/>
            <person name="Riley R."/>
            <person name="LaButti K."/>
            <person name="Pangilinan J."/>
            <person name="Lipzen A."/>
            <person name="Amirebrahimi M."/>
            <person name="Yan J."/>
            <person name="Adam C."/>
            <person name="Keymanesh K."/>
            <person name="Ng V."/>
            <person name="Louie K."/>
            <person name="Northen T."/>
            <person name="Drula E."/>
            <person name="Henrissat B."/>
            <person name="Hsieh H.M."/>
            <person name="Youens-Clark K."/>
            <person name="Lutzoni F."/>
            <person name="Miadlikowska J."/>
            <person name="Eastwood D.C."/>
            <person name="Hamelin R.C."/>
            <person name="Grigoriev I.V."/>
            <person name="U'Ren J.M."/>
        </authorList>
    </citation>
    <scope>NUCLEOTIDE SEQUENCE [LARGE SCALE GENOMIC DNA]</scope>
    <source>
        <strain evidence="1 2">CBS 119005</strain>
    </source>
</reference>
<evidence type="ECO:0000313" key="2">
    <source>
        <dbReference type="Proteomes" id="UP001497700"/>
    </source>
</evidence>
<protein>
    <submittedName>
        <fullName evidence="1">Cytochrome P450</fullName>
    </submittedName>
</protein>
<dbReference type="EMBL" id="MU393519">
    <property type="protein sequence ID" value="KAI4862728.1"/>
    <property type="molecule type" value="Genomic_DNA"/>
</dbReference>
<proteinExistence type="predicted"/>
<name>A0ACB9YU45_9PEZI</name>
<organism evidence="1 2">
    <name type="scientific">Hypoxylon rubiginosum</name>
    <dbReference type="NCBI Taxonomy" id="110542"/>
    <lineage>
        <taxon>Eukaryota</taxon>
        <taxon>Fungi</taxon>
        <taxon>Dikarya</taxon>
        <taxon>Ascomycota</taxon>
        <taxon>Pezizomycotina</taxon>
        <taxon>Sordariomycetes</taxon>
        <taxon>Xylariomycetidae</taxon>
        <taxon>Xylariales</taxon>
        <taxon>Hypoxylaceae</taxon>
        <taxon>Hypoxylon</taxon>
    </lineage>
</organism>
<sequence length="523" mass="58801">MASALLSPYIFLAAYFSLLPISLVIYRLYLHPLAKVPGPKLAAITSLWYVYQTRQGRMLVLNRNLHKKYGPSVRISPNEVSFDSEEAFQAIYTGSHYIHKGDFYWALSNNPGRIDWKFQRHQGDAFAFNGELDMQRYKGHRKNIGTTYSSSSLKKYSGRLDEVMDRFVAKLKSQEGQILDLNDWLHLAVVECLGAVTLNWSPGFINDASDHGFLAKSIKFWRQVTVFGSLQNWLLAVQKWPSLRPTIAKLLGVGIKMPADYVPFEPITQSIIKQRTAAFFSPEKQEKQQQPAPSEAAAPDMLTELLQHTAKKADWKPHYAAAMAGFNFVAGHETTTSAATSVLASICADPAVKARVQAELREFGDNMDECRYTQACIKECLRFRPVTSLALWRKVPAGPPLRLHGYEFPPGSTVGVNVPAMHLNPANFGPDAEEFRPERWLESPEAWRRLDRLSLAWGGGAHTCPGRNLAELMLHKIVPVVMREFDVEIVETPPLESMQSFTYIAIMTGVKARFTPRGKVEDA</sequence>
<comment type="caution">
    <text evidence="1">The sequence shown here is derived from an EMBL/GenBank/DDBJ whole genome shotgun (WGS) entry which is preliminary data.</text>
</comment>
<dbReference type="Proteomes" id="UP001497700">
    <property type="component" value="Unassembled WGS sequence"/>
</dbReference>